<dbReference type="EMBL" id="AP022582">
    <property type="protein sequence ID" value="BBY02547.1"/>
    <property type="molecule type" value="Genomic_DNA"/>
</dbReference>
<dbReference type="InterPro" id="IPR049449">
    <property type="entry name" value="TesB_ACOT8-like_N"/>
</dbReference>
<evidence type="ECO:0000313" key="5">
    <source>
        <dbReference type="EMBL" id="BBY02547.1"/>
    </source>
</evidence>
<evidence type="ECO:0000256" key="1">
    <source>
        <dbReference type="ARBA" id="ARBA00006538"/>
    </source>
</evidence>
<dbReference type="CDD" id="cd03445">
    <property type="entry name" value="Thioesterase_II_repeat2"/>
    <property type="match status" value="1"/>
</dbReference>
<keyword evidence="2" id="KW-0378">Hydrolase</keyword>
<dbReference type="GO" id="GO:0009062">
    <property type="term" value="P:fatty acid catabolic process"/>
    <property type="evidence" value="ECO:0007669"/>
    <property type="project" value="TreeGrafter"/>
</dbReference>
<accession>A0A7I7P0W4</accession>
<comment type="similarity">
    <text evidence="1">Belongs to the C/M/P thioester hydrolase family.</text>
</comment>
<dbReference type="AlphaFoldDB" id="A0A7I7P0W4"/>
<reference evidence="5 6" key="1">
    <citation type="journal article" date="2019" name="Emerg. Microbes Infect.">
        <title>Comprehensive subspecies identification of 175 nontuberculous mycobacteria species based on 7547 genomic profiles.</title>
        <authorList>
            <person name="Matsumoto Y."/>
            <person name="Kinjo T."/>
            <person name="Motooka D."/>
            <person name="Nabeya D."/>
            <person name="Jung N."/>
            <person name="Uechi K."/>
            <person name="Horii T."/>
            <person name="Iida T."/>
            <person name="Fujita J."/>
            <person name="Nakamura S."/>
        </authorList>
    </citation>
    <scope>NUCLEOTIDE SEQUENCE [LARGE SCALE GENOMIC DNA]</scope>
    <source>
        <strain evidence="5 6">JCM 16018</strain>
    </source>
</reference>
<dbReference type="SUPFAM" id="SSF54637">
    <property type="entry name" value="Thioesterase/thiol ester dehydrase-isomerase"/>
    <property type="match status" value="2"/>
</dbReference>
<dbReference type="PANTHER" id="PTHR11066">
    <property type="entry name" value="ACYL-COA THIOESTERASE"/>
    <property type="match status" value="1"/>
</dbReference>
<dbReference type="InterPro" id="IPR029069">
    <property type="entry name" value="HotDog_dom_sf"/>
</dbReference>
<feature type="domain" description="Acyl-CoA thioesterase-like N-terminal HotDog" evidence="4">
    <location>
        <begin position="29"/>
        <end position="107"/>
    </location>
</feature>
<dbReference type="KEGG" id="mseo:MSEO_30460"/>
<evidence type="ECO:0000256" key="2">
    <source>
        <dbReference type="ARBA" id="ARBA00022801"/>
    </source>
</evidence>
<dbReference type="GO" id="GO:0047617">
    <property type="term" value="F:fatty acyl-CoA hydrolase activity"/>
    <property type="evidence" value="ECO:0007669"/>
    <property type="project" value="InterPro"/>
</dbReference>
<evidence type="ECO:0000259" key="3">
    <source>
        <dbReference type="Pfam" id="PF02551"/>
    </source>
</evidence>
<keyword evidence="6" id="KW-1185">Reference proteome</keyword>
<dbReference type="InterPro" id="IPR042171">
    <property type="entry name" value="Acyl-CoA_hotdog"/>
</dbReference>
<dbReference type="CDD" id="cd03444">
    <property type="entry name" value="Thioesterase_II_repeat1"/>
    <property type="match status" value="1"/>
</dbReference>
<evidence type="ECO:0000313" key="6">
    <source>
        <dbReference type="Proteomes" id="UP000466632"/>
    </source>
</evidence>
<dbReference type="Gene3D" id="2.40.160.210">
    <property type="entry name" value="Acyl-CoA thioesterase, double hotdog domain"/>
    <property type="match status" value="1"/>
</dbReference>
<dbReference type="InterPro" id="IPR025652">
    <property type="entry name" value="TesB_C"/>
</dbReference>
<dbReference type="Proteomes" id="UP000466632">
    <property type="component" value="Chromosome"/>
</dbReference>
<sequence length="284" mass="31297">MVATVASLIDLLDVRLVASDCYVGITPDIGMPRVFGGQAAGQALMAAAKTVEEKRVPHSVQTHFLSTGLIGPPIEFHVERLRDSGSLSNRRVIAEQQGRQLLSQQAAFHVPENGPEHQLAAEAVDGPPSAGAGLRPFPEDWPEFYRRWSSLEVDWYPDSHVRGPLTTTGRGTLSRQWVRTSAPFDAPQAVHSAIATCVAGLTLLMSAFTPHEIKPHRDIKTFTLDHCLWFHRPFRIDEWLLLEQVSPSASEGRAFCMGRLFGGRQSRGLCDPGWSGSRVVTHDF</sequence>
<dbReference type="Pfam" id="PF02551">
    <property type="entry name" value="Acyl_CoA_thio"/>
    <property type="match status" value="1"/>
</dbReference>
<name>A0A7I7P0W4_9MYCO</name>
<dbReference type="GO" id="GO:0006637">
    <property type="term" value="P:acyl-CoA metabolic process"/>
    <property type="evidence" value="ECO:0007669"/>
    <property type="project" value="InterPro"/>
</dbReference>
<dbReference type="InterPro" id="IPR003703">
    <property type="entry name" value="Acyl_CoA_thio"/>
</dbReference>
<dbReference type="PANTHER" id="PTHR11066:SF34">
    <property type="entry name" value="ACYL-COENZYME A THIOESTERASE 8"/>
    <property type="match status" value="1"/>
</dbReference>
<proteinExistence type="inferred from homology"/>
<gene>
    <name evidence="5" type="ORF">MSEO_30460</name>
</gene>
<protein>
    <submittedName>
        <fullName evidence="5">Acyl-CoA thioesterase II</fullName>
    </submittedName>
</protein>
<dbReference type="Pfam" id="PF13622">
    <property type="entry name" value="4HBT_3"/>
    <property type="match status" value="1"/>
</dbReference>
<organism evidence="5 6">
    <name type="scientific">Mycobacterium seoulense</name>
    <dbReference type="NCBI Taxonomy" id="386911"/>
    <lineage>
        <taxon>Bacteria</taxon>
        <taxon>Bacillati</taxon>
        <taxon>Actinomycetota</taxon>
        <taxon>Actinomycetes</taxon>
        <taxon>Mycobacteriales</taxon>
        <taxon>Mycobacteriaceae</taxon>
        <taxon>Mycobacterium</taxon>
    </lineage>
</organism>
<evidence type="ECO:0000259" key="4">
    <source>
        <dbReference type="Pfam" id="PF13622"/>
    </source>
</evidence>
<feature type="domain" description="Acyl-CoA thioesterase 2 C-terminal" evidence="3">
    <location>
        <begin position="163"/>
        <end position="263"/>
    </location>
</feature>